<dbReference type="Gene3D" id="3.30.160.670">
    <property type="match status" value="1"/>
</dbReference>
<dbReference type="Proteomes" id="UP001595818">
    <property type="component" value="Unassembled WGS sequence"/>
</dbReference>
<evidence type="ECO:0000313" key="2">
    <source>
        <dbReference type="EMBL" id="MFC4871834.1"/>
    </source>
</evidence>
<protein>
    <submittedName>
        <fullName evidence="2">DUF4136 domain-containing protein</fullName>
    </submittedName>
</protein>
<sequence>MMILARSYIGLLIICSLSCGVREVIVMEDQAGNFNLGRYETFDFLETGATGDLSDNYQESVGALMDEITEQMTRRGIEQTAENPDLRINIGILMEEKVQTRETGLVTDPGTFNYIGQQRYTWRSQTVEAGRYRLGTVTVHLVDTDLDKAVWVGVVEKTIANRPARIERISRKAAQKLFDRLDEYP</sequence>
<keyword evidence="3" id="KW-1185">Reference proteome</keyword>
<accession>A0ABV9SZK4</accession>
<comment type="caution">
    <text evidence="2">The sequence shown here is derived from an EMBL/GenBank/DDBJ whole genome shotgun (WGS) entry which is preliminary data.</text>
</comment>
<dbReference type="EMBL" id="JBHSJJ010000004">
    <property type="protein sequence ID" value="MFC4871834.1"/>
    <property type="molecule type" value="Genomic_DNA"/>
</dbReference>
<proteinExistence type="predicted"/>
<organism evidence="2 3">
    <name type="scientific">Negadavirga shengliensis</name>
    <dbReference type="NCBI Taxonomy" id="1389218"/>
    <lineage>
        <taxon>Bacteria</taxon>
        <taxon>Pseudomonadati</taxon>
        <taxon>Bacteroidota</taxon>
        <taxon>Cytophagia</taxon>
        <taxon>Cytophagales</taxon>
        <taxon>Cyclobacteriaceae</taxon>
        <taxon>Negadavirga</taxon>
    </lineage>
</organism>
<dbReference type="InterPro" id="IPR025411">
    <property type="entry name" value="DUF4136"/>
</dbReference>
<dbReference type="RefSeq" id="WP_377063678.1">
    <property type="nucleotide sequence ID" value="NZ_JBHSJJ010000004.1"/>
</dbReference>
<evidence type="ECO:0000313" key="3">
    <source>
        <dbReference type="Proteomes" id="UP001595818"/>
    </source>
</evidence>
<gene>
    <name evidence="2" type="ORF">ACFPFU_09065</name>
</gene>
<dbReference type="Pfam" id="PF13590">
    <property type="entry name" value="DUF4136"/>
    <property type="match status" value="1"/>
</dbReference>
<reference evidence="3" key="1">
    <citation type="journal article" date="2019" name="Int. J. Syst. Evol. Microbiol.">
        <title>The Global Catalogue of Microorganisms (GCM) 10K type strain sequencing project: providing services to taxonomists for standard genome sequencing and annotation.</title>
        <authorList>
            <consortium name="The Broad Institute Genomics Platform"/>
            <consortium name="The Broad Institute Genome Sequencing Center for Infectious Disease"/>
            <person name="Wu L."/>
            <person name="Ma J."/>
        </authorList>
    </citation>
    <scope>NUCLEOTIDE SEQUENCE [LARGE SCALE GENOMIC DNA]</scope>
    <source>
        <strain evidence="3">CGMCC 4.7466</strain>
    </source>
</reference>
<feature type="domain" description="DUF4136" evidence="1">
    <location>
        <begin position="30"/>
        <end position="179"/>
    </location>
</feature>
<evidence type="ECO:0000259" key="1">
    <source>
        <dbReference type="Pfam" id="PF13590"/>
    </source>
</evidence>
<name>A0ABV9SZK4_9BACT</name>